<keyword evidence="3" id="KW-1185">Reference proteome</keyword>
<evidence type="ECO:0000256" key="1">
    <source>
        <dbReference type="SAM" id="MobiDB-lite"/>
    </source>
</evidence>
<proteinExistence type="predicted"/>
<dbReference type="EMBL" id="CAAGRJ010007516">
    <property type="protein sequence ID" value="VFV25282.1"/>
    <property type="molecule type" value="Genomic_DNA"/>
</dbReference>
<name>A0A485N590_LYNPA</name>
<gene>
    <name evidence="2" type="ORF">LYPA_23C013306</name>
</gene>
<dbReference type="Proteomes" id="UP000386466">
    <property type="component" value="Unassembled WGS sequence"/>
</dbReference>
<keyword evidence="2" id="KW-0418">Kinase</keyword>
<dbReference type="AlphaFoldDB" id="A0A485N590"/>
<sequence>MGRKHREAMTSCLLLGYEGVELEGHVVAQRPQASAELTDSSMLLSSHQAQRGVCDTERGSRELAVLTSDSCSKSTQRSNTEHGPPDNGQVSGWKFHQSPTLPGEEETTLTFRNSGPSTSTNQLLNSLLWEEAGLGPASVHKGRDSLTLPESGASTACAPLHTPPLHPSLPTRPHPQGPKCHGPVRPQGCAPQTSQAPQPSTDSQLCPFGHFFRPHIGSSGKATEGTNFLRGVAGGNPIYLGNFPQMSHSRGRGQQGTTENFFSRFRFKFILRHLCFRFARRNLKANTDRRHSDLTDREQKR</sequence>
<feature type="compositionally biased region" description="Polar residues" evidence="1">
    <location>
        <begin position="190"/>
        <end position="203"/>
    </location>
</feature>
<evidence type="ECO:0000313" key="3">
    <source>
        <dbReference type="Proteomes" id="UP000386466"/>
    </source>
</evidence>
<feature type="compositionally biased region" description="Pro residues" evidence="1">
    <location>
        <begin position="161"/>
        <end position="176"/>
    </location>
</feature>
<evidence type="ECO:0000313" key="2">
    <source>
        <dbReference type="EMBL" id="VFV25282.1"/>
    </source>
</evidence>
<feature type="compositionally biased region" description="Polar residues" evidence="1">
    <location>
        <begin position="67"/>
        <end position="78"/>
    </location>
</feature>
<accession>A0A485N590</accession>
<organism evidence="2 3">
    <name type="scientific">Lynx pardinus</name>
    <name type="common">Iberian lynx</name>
    <name type="synonym">Felis pardina</name>
    <dbReference type="NCBI Taxonomy" id="191816"/>
    <lineage>
        <taxon>Eukaryota</taxon>
        <taxon>Metazoa</taxon>
        <taxon>Chordata</taxon>
        <taxon>Craniata</taxon>
        <taxon>Vertebrata</taxon>
        <taxon>Euteleostomi</taxon>
        <taxon>Mammalia</taxon>
        <taxon>Eutheria</taxon>
        <taxon>Laurasiatheria</taxon>
        <taxon>Carnivora</taxon>
        <taxon>Feliformia</taxon>
        <taxon>Felidae</taxon>
        <taxon>Felinae</taxon>
        <taxon>Lynx</taxon>
    </lineage>
</organism>
<feature type="region of interest" description="Disordered" evidence="1">
    <location>
        <begin position="137"/>
        <end position="203"/>
    </location>
</feature>
<reference evidence="2 3" key="1">
    <citation type="submission" date="2019-01" db="EMBL/GenBank/DDBJ databases">
        <authorList>
            <person name="Alioto T."/>
            <person name="Alioto T."/>
        </authorList>
    </citation>
    <scope>NUCLEOTIDE SEQUENCE [LARGE SCALE GENOMIC DNA]</scope>
</reference>
<dbReference type="GO" id="GO:0016301">
    <property type="term" value="F:kinase activity"/>
    <property type="evidence" value="ECO:0007669"/>
    <property type="project" value="UniProtKB-KW"/>
</dbReference>
<keyword evidence="2" id="KW-0808">Transferase</keyword>
<protein>
    <submittedName>
        <fullName evidence="2">Serine threonine protein kinase</fullName>
    </submittedName>
</protein>
<feature type="region of interest" description="Disordered" evidence="1">
    <location>
        <begin position="66"/>
        <end position="119"/>
    </location>
</feature>